<sequence>MIDGRAPSACKSFYCSMAAKTQAYHYSADRQRLASLISRWMRLRHCLAHLNGLLDSGSSGAAGISNRPWIRSNLSSRALRSTDVFALH</sequence>
<dbReference type="EMBL" id="JAWDGP010007160">
    <property type="protein sequence ID" value="KAK3729116.1"/>
    <property type="molecule type" value="Genomic_DNA"/>
</dbReference>
<gene>
    <name evidence="1" type="ORF">RRG08_005488</name>
</gene>
<name>A0AAE1CQM5_9GAST</name>
<organism evidence="1 2">
    <name type="scientific">Elysia crispata</name>
    <name type="common">lettuce slug</name>
    <dbReference type="NCBI Taxonomy" id="231223"/>
    <lineage>
        <taxon>Eukaryota</taxon>
        <taxon>Metazoa</taxon>
        <taxon>Spiralia</taxon>
        <taxon>Lophotrochozoa</taxon>
        <taxon>Mollusca</taxon>
        <taxon>Gastropoda</taxon>
        <taxon>Heterobranchia</taxon>
        <taxon>Euthyneura</taxon>
        <taxon>Panpulmonata</taxon>
        <taxon>Sacoglossa</taxon>
        <taxon>Placobranchoidea</taxon>
        <taxon>Plakobranchidae</taxon>
        <taxon>Elysia</taxon>
    </lineage>
</organism>
<dbReference type="Proteomes" id="UP001283361">
    <property type="component" value="Unassembled WGS sequence"/>
</dbReference>
<keyword evidence="2" id="KW-1185">Reference proteome</keyword>
<reference evidence="1" key="1">
    <citation type="journal article" date="2023" name="G3 (Bethesda)">
        <title>A reference genome for the long-term kleptoplast-retaining sea slug Elysia crispata morphotype clarki.</title>
        <authorList>
            <person name="Eastman K.E."/>
            <person name="Pendleton A.L."/>
            <person name="Shaikh M.A."/>
            <person name="Suttiyut T."/>
            <person name="Ogas R."/>
            <person name="Tomko P."/>
            <person name="Gavelis G."/>
            <person name="Widhalm J.R."/>
            <person name="Wisecaver J.H."/>
        </authorList>
    </citation>
    <scope>NUCLEOTIDE SEQUENCE</scope>
    <source>
        <strain evidence="1">ECLA1</strain>
    </source>
</reference>
<dbReference type="AlphaFoldDB" id="A0AAE1CQM5"/>
<proteinExistence type="predicted"/>
<evidence type="ECO:0000313" key="2">
    <source>
        <dbReference type="Proteomes" id="UP001283361"/>
    </source>
</evidence>
<protein>
    <submittedName>
        <fullName evidence="1">Uncharacterized protein</fullName>
    </submittedName>
</protein>
<comment type="caution">
    <text evidence="1">The sequence shown here is derived from an EMBL/GenBank/DDBJ whole genome shotgun (WGS) entry which is preliminary data.</text>
</comment>
<evidence type="ECO:0000313" key="1">
    <source>
        <dbReference type="EMBL" id="KAK3729116.1"/>
    </source>
</evidence>
<accession>A0AAE1CQM5</accession>